<dbReference type="RefSeq" id="WP_345652193.1">
    <property type="nucleotide sequence ID" value="NZ_BAABLY010000082.1"/>
</dbReference>
<comment type="caution">
    <text evidence="1">The sequence shown here is derived from an EMBL/GenBank/DDBJ whole genome shotgun (WGS) entry which is preliminary data.</text>
</comment>
<accession>A0ABV1JTU6</accession>
<reference evidence="1 2" key="1">
    <citation type="submission" date="2024-03" db="EMBL/GenBank/DDBJ databases">
        <title>Draft genome sequence of Pseudonocardia tropica JCM 19149.</title>
        <authorList>
            <person name="Butdee W."/>
            <person name="Duangmal K."/>
        </authorList>
    </citation>
    <scope>NUCLEOTIDE SEQUENCE [LARGE SCALE GENOMIC DNA]</scope>
    <source>
        <strain evidence="1 2">JCM 19149</strain>
    </source>
</reference>
<evidence type="ECO:0000313" key="2">
    <source>
        <dbReference type="Proteomes" id="UP001464923"/>
    </source>
</evidence>
<evidence type="ECO:0000313" key="1">
    <source>
        <dbReference type="EMBL" id="MEQ3538979.1"/>
    </source>
</evidence>
<protein>
    <recommendedName>
        <fullName evidence="3">FHA domain-containing protein</fullName>
    </recommendedName>
</protein>
<organism evidence="1 2">
    <name type="scientific">Pseudonocardia tropica</name>
    <dbReference type="NCBI Taxonomy" id="681289"/>
    <lineage>
        <taxon>Bacteria</taxon>
        <taxon>Bacillati</taxon>
        <taxon>Actinomycetota</taxon>
        <taxon>Actinomycetes</taxon>
        <taxon>Pseudonocardiales</taxon>
        <taxon>Pseudonocardiaceae</taxon>
        <taxon>Pseudonocardia</taxon>
    </lineage>
</organism>
<dbReference type="Proteomes" id="UP001464923">
    <property type="component" value="Unassembled WGS sequence"/>
</dbReference>
<gene>
    <name evidence="1" type="ORF">WHI96_09110</name>
</gene>
<dbReference type="EMBL" id="JBEDNP010000004">
    <property type="protein sequence ID" value="MEQ3538979.1"/>
    <property type="molecule type" value="Genomic_DNA"/>
</dbReference>
<keyword evidence="2" id="KW-1185">Reference proteome</keyword>
<sequence>MSDPAGDVYAVVTWQGARSCLRPRESIGFGRAPANRILIGADPEDDRVSRRAGSIECTRDGVVLHNLSEKHPFDVQTFPGRGFTVPPLEVRGSRPHTRLAVRVTGTGRTYVIGLDLARLTAAAGAHGRARHDLTGRTTTGVTRIDLPAEDRHLLAAVCLRPMTRTGPAAVPTHATVAADLTAHGHGPVAPLTVRNRVAALRTTLVEQFGVDELWGPSPGETVLDRLARWARRSGNVLAADLEALDLRAEDA</sequence>
<name>A0ABV1JTU6_9PSEU</name>
<evidence type="ECO:0008006" key="3">
    <source>
        <dbReference type="Google" id="ProtNLM"/>
    </source>
</evidence>
<proteinExistence type="predicted"/>